<accession>A0A9P1BM41</accession>
<feature type="non-terminal residue" evidence="2">
    <location>
        <position position="1"/>
    </location>
</feature>
<dbReference type="Proteomes" id="UP001152797">
    <property type="component" value="Unassembled WGS sequence"/>
</dbReference>
<comment type="caution">
    <text evidence="2">The sequence shown here is derived from an EMBL/GenBank/DDBJ whole genome shotgun (WGS) entry which is preliminary data.</text>
</comment>
<evidence type="ECO:0000313" key="3">
    <source>
        <dbReference type="EMBL" id="CAL4763153.1"/>
    </source>
</evidence>
<feature type="region of interest" description="Disordered" evidence="1">
    <location>
        <begin position="27"/>
        <end position="48"/>
    </location>
</feature>
<reference evidence="3 4" key="2">
    <citation type="submission" date="2024-05" db="EMBL/GenBank/DDBJ databases">
        <authorList>
            <person name="Chen Y."/>
            <person name="Shah S."/>
            <person name="Dougan E. K."/>
            <person name="Thang M."/>
            <person name="Chan C."/>
        </authorList>
    </citation>
    <scope>NUCLEOTIDE SEQUENCE [LARGE SCALE GENOMIC DNA]</scope>
</reference>
<evidence type="ECO:0000313" key="2">
    <source>
        <dbReference type="EMBL" id="CAI3975841.1"/>
    </source>
</evidence>
<organism evidence="2">
    <name type="scientific">Cladocopium goreaui</name>
    <dbReference type="NCBI Taxonomy" id="2562237"/>
    <lineage>
        <taxon>Eukaryota</taxon>
        <taxon>Sar</taxon>
        <taxon>Alveolata</taxon>
        <taxon>Dinophyceae</taxon>
        <taxon>Suessiales</taxon>
        <taxon>Symbiodiniaceae</taxon>
        <taxon>Cladocopium</taxon>
    </lineage>
</organism>
<keyword evidence="4" id="KW-1185">Reference proteome</keyword>
<evidence type="ECO:0000313" key="4">
    <source>
        <dbReference type="Proteomes" id="UP001152797"/>
    </source>
</evidence>
<sequence length="159" mass="17523">MQQDLPLHLQMRPNSFHRPVHAGQDLRHRHHPDKLVQSTKTKEDILQGGRPEPPWHAVCFGLDQGPSAAAALAEPSSSDDEAPLLCGVTGCMAPIVRGLHAQSRSWSAERRSSSRYSTPACLLHHLSSTGPYQDRLLATPHPCAEDVLNFFPPSILMDK</sequence>
<dbReference type="EMBL" id="CAMXCT020000225">
    <property type="protein sequence ID" value="CAL1129216.1"/>
    <property type="molecule type" value="Genomic_DNA"/>
</dbReference>
<gene>
    <name evidence="2" type="ORF">C1SCF055_LOCUS4118</name>
</gene>
<dbReference type="EMBL" id="CAMXCT010000225">
    <property type="protein sequence ID" value="CAI3975841.1"/>
    <property type="molecule type" value="Genomic_DNA"/>
</dbReference>
<name>A0A9P1BM41_9DINO</name>
<protein>
    <submittedName>
        <fullName evidence="2">Uncharacterized protein</fullName>
    </submittedName>
</protein>
<evidence type="ECO:0000256" key="1">
    <source>
        <dbReference type="SAM" id="MobiDB-lite"/>
    </source>
</evidence>
<dbReference type="EMBL" id="CAMXCT030000225">
    <property type="protein sequence ID" value="CAL4763153.1"/>
    <property type="molecule type" value="Genomic_DNA"/>
</dbReference>
<proteinExistence type="predicted"/>
<reference evidence="2" key="1">
    <citation type="submission" date="2022-10" db="EMBL/GenBank/DDBJ databases">
        <authorList>
            <person name="Chen Y."/>
            <person name="Dougan E. K."/>
            <person name="Chan C."/>
            <person name="Rhodes N."/>
            <person name="Thang M."/>
        </authorList>
    </citation>
    <scope>NUCLEOTIDE SEQUENCE</scope>
</reference>
<dbReference type="AlphaFoldDB" id="A0A9P1BM41"/>